<accession>A0AAW1UM13</accession>
<comment type="caution">
    <text evidence="1">The sequence shown here is derived from an EMBL/GenBank/DDBJ whole genome shotgun (WGS) entry which is preliminary data.</text>
</comment>
<gene>
    <name evidence="1" type="ORF">WA026_018961</name>
</gene>
<name>A0AAW1UM13_9CUCU</name>
<dbReference type="InterPro" id="IPR011011">
    <property type="entry name" value="Znf_FYVE_PHD"/>
</dbReference>
<dbReference type="SUPFAM" id="SSF57903">
    <property type="entry name" value="FYVE/PHD zinc finger"/>
    <property type="match status" value="1"/>
</dbReference>
<dbReference type="Gene3D" id="3.30.40.10">
    <property type="entry name" value="Zinc/RING finger domain, C3HC4 (zinc finger)"/>
    <property type="match status" value="1"/>
</dbReference>
<evidence type="ECO:0000313" key="1">
    <source>
        <dbReference type="EMBL" id="KAK9882120.1"/>
    </source>
</evidence>
<dbReference type="Proteomes" id="UP001431783">
    <property type="component" value="Unassembled WGS sequence"/>
</dbReference>
<evidence type="ECO:0000313" key="2">
    <source>
        <dbReference type="Proteomes" id="UP001431783"/>
    </source>
</evidence>
<sequence length="105" mass="12078">MNLRGKCTRWICHKCSGLTLPKFEALAEENGEWTCGKCQGFTENDTRRSVVVHSESDDTLDEEIESEEVERENCTVGDVMKQLRINHESMRAELKSLKKDITIMQ</sequence>
<keyword evidence="2" id="KW-1185">Reference proteome</keyword>
<organism evidence="1 2">
    <name type="scientific">Henosepilachna vigintioctopunctata</name>
    <dbReference type="NCBI Taxonomy" id="420089"/>
    <lineage>
        <taxon>Eukaryota</taxon>
        <taxon>Metazoa</taxon>
        <taxon>Ecdysozoa</taxon>
        <taxon>Arthropoda</taxon>
        <taxon>Hexapoda</taxon>
        <taxon>Insecta</taxon>
        <taxon>Pterygota</taxon>
        <taxon>Neoptera</taxon>
        <taxon>Endopterygota</taxon>
        <taxon>Coleoptera</taxon>
        <taxon>Polyphaga</taxon>
        <taxon>Cucujiformia</taxon>
        <taxon>Coccinelloidea</taxon>
        <taxon>Coccinellidae</taxon>
        <taxon>Epilachninae</taxon>
        <taxon>Epilachnini</taxon>
        <taxon>Henosepilachna</taxon>
    </lineage>
</organism>
<dbReference type="EMBL" id="JARQZJ010000072">
    <property type="protein sequence ID" value="KAK9882120.1"/>
    <property type="molecule type" value="Genomic_DNA"/>
</dbReference>
<proteinExistence type="predicted"/>
<dbReference type="InterPro" id="IPR013083">
    <property type="entry name" value="Znf_RING/FYVE/PHD"/>
</dbReference>
<reference evidence="1 2" key="1">
    <citation type="submission" date="2023-03" db="EMBL/GenBank/DDBJ databases">
        <title>Genome insight into feeding habits of ladybird beetles.</title>
        <authorList>
            <person name="Li H.-S."/>
            <person name="Huang Y.-H."/>
            <person name="Pang H."/>
        </authorList>
    </citation>
    <scope>NUCLEOTIDE SEQUENCE [LARGE SCALE GENOMIC DNA]</scope>
    <source>
        <strain evidence="1">SYSU_2023b</strain>
        <tissue evidence="1">Whole body</tissue>
    </source>
</reference>
<protein>
    <submittedName>
        <fullName evidence="1">Uncharacterized protein</fullName>
    </submittedName>
</protein>
<dbReference type="AlphaFoldDB" id="A0AAW1UM13"/>